<feature type="compositionally biased region" description="Low complexity" evidence="1">
    <location>
        <begin position="368"/>
        <end position="385"/>
    </location>
</feature>
<name>A0A4V0YER2_9BACL</name>
<accession>A0A4V0YER2</accession>
<feature type="region of interest" description="Disordered" evidence="1">
    <location>
        <begin position="368"/>
        <end position="399"/>
    </location>
</feature>
<evidence type="ECO:0000256" key="1">
    <source>
        <dbReference type="SAM" id="MobiDB-lite"/>
    </source>
</evidence>
<evidence type="ECO:0000313" key="3">
    <source>
        <dbReference type="Proteomes" id="UP000293568"/>
    </source>
</evidence>
<reference evidence="2 3" key="1">
    <citation type="submission" date="2019-01" db="EMBL/GenBank/DDBJ databases">
        <title>Genome sequencing of strain FW100M-2.</title>
        <authorList>
            <person name="Heo J."/>
            <person name="Kim S.-J."/>
            <person name="Kim J.-S."/>
            <person name="Hong S.-B."/>
            <person name="Kwon S.-W."/>
        </authorList>
    </citation>
    <scope>NUCLEOTIDE SEQUENCE [LARGE SCALE GENOMIC DNA]</scope>
    <source>
        <strain evidence="2 3">FW100M-2</strain>
    </source>
</reference>
<dbReference type="SUPFAM" id="SSF56059">
    <property type="entry name" value="Glutathione synthetase ATP-binding domain-like"/>
    <property type="match status" value="1"/>
</dbReference>
<protein>
    <submittedName>
        <fullName evidence="2">YheC/YheD family protein</fullName>
    </submittedName>
</protein>
<dbReference type="Pfam" id="PF14398">
    <property type="entry name" value="ATPgrasp_YheCD"/>
    <property type="match status" value="1"/>
</dbReference>
<dbReference type="AlphaFoldDB" id="A0A4V0YER2"/>
<dbReference type="EMBL" id="CP035492">
    <property type="protein sequence ID" value="QAY65101.1"/>
    <property type="molecule type" value="Genomic_DNA"/>
</dbReference>
<gene>
    <name evidence="2" type="ORF">ET464_00550</name>
</gene>
<organism evidence="2 3">
    <name type="scientific">Paenibacillus protaetiae</name>
    <dbReference type="NCBI Taxonomy" id="2509456"/>
    <lineage>
        <taxon>Bacteria</taxon>
        <taxon>Bacillati</taxon>
        <taxon>Bacillota</taxon>
        <taxon>Bacilli</taxon>
        <taxon>Bacillales</taxon>
        <taxon>Paenibacillaceae</taxon>
        <taxon>Paenibacillus</taxon>
    </lineage>
</organism>
<dbReference type="KEGG" id="pprt:ET464_00550"/>
<sequence length="414" mass="47137">MTQPVLGILTLYLNDQGTLEEKSVYAKMISSGRKLGLTIFVFTPDDVDFKQNKINALFYSPETRKWTRKWTGFPHMIYDRCRIQKSPRFERLREFRSKYGHLTFLNRPLRNKWTVHRTLSKDSRFRGYLPATRLAASVSDVSDMLRKHSLLFLKPINGTGGRGILQIERKKDGKVLLQGRNQARKIIQPIKVTQQGLGRFLESWNLKTVSHIVQQGLHLKLPNGRVHDYRMLVQKDRSGEWKFTGCAGRVGPLRSVTSNLHGGGQAIGMTELLTQWVGAEKAAAVRQEAEQFGIDVAKYLEQSFGALCELALDLAIDRSGHIWLLEVNPKPAREVFAQAGEKETYRKAIIRPLEYALYVYERKKNRSSKLAADSKSKLSKSVKPAAHPDSPGWPYTEAEEAEVSFPREWLGENG</sequence>
<dbReference type="Gene3D" id="3.30.470.20">
    <property type="entry name" value="ATP-grasp fold, B domain"/>
    <property type="match status" value="1"/>
</dbReference>
<dbReference type="RefSeq" id="WP_129437307.1">
    <property type="nucleotide sequence ID" value="NZ_CP035492.1"/>
</dbReference>
<dbReference type="OrthoDB" id="7869153at2"/>
<evidence type="ECO:0000313" key="2">
    <source>
        <dbReference type="EMBL" id="QAY65101.1"/>
    </source>
</evidence>
<dbReference type="InterPro" id="IPR026838">
    <property type="entry name" value="YheC/D"/>
</dbReference>
<dbReference type="Proteomes" id="UP000293568">
    <property type="component" value="Chromosome"/>
</dbReference>
<keyword evidence="3" id="KW-1185">Reference proteome</keyword>
<proteinExistence type="predicted"/>